<dbReference type="EnsemblMetazoa" id="HelroT158964">
    <property type="protein sequence ID" value="HelroP158964"/>
    <property type="gene ID" value="HelroG158964"/>
</dbReference>
<dbReference type="EMBL" id="AMQM01000167">
    <property type="status" value="NOT_ANNOTATED_CDS"/>
    <property type="molecule type" value="Genomic_DNA"/>
</dbReference>
<dbReference type="InterPro" id="IPR028994">
    <property type="entry name" value="Integrin_alpha_N"/>
</dbReference>
<sequence length="193" mass="21828">MDKNRISEQCLLSFICFVSIYLSNFGICFNVDTIDPKTWKDGRAHTHTLYREINWNLLDKKRSNKVENEDNFLLSIGCLGIDEKSPKVKNIAQVRELMGNNTIWFGVSMSTDYATKNALIVCAHLYTYMLIDRQMIEGFCQLVNDGQKGQSFGNCAGCQGSLNCQICQTGSSLYFKDLILFETQIAGGRAKTF</sequence>
<reference evidence="2 4" key="2">
    <citation type="journal article" date="2013" name="Nature">
        <title>Insights into bilaterian evolution from three spiralian genomes.</title>
        <authorList>
            <person name="Simakov O."/>
            <person name="Marletaz F."/>
            <person name="Cho S.J."/>
            <person name="Edsinger-Gonzales E."/>
            <person name="Havlak P."/>
            <person name="Hellsten U."/>
            <person name="Kuo D.H."/>
            <person name="Larsson T."/>
            <person name="Lv J."/>
            <person name="Arendt D."/>
            <person name="Savage R."/>
            <person name="Osoegawa K."/>
            <person name="de Jong P."/>
            <person name="Grimwood J."/>
            <person name="Chapman J.A."/>
            <person name="Shapiro H."/>
            <person name="Aerts A."/>
            <person name="Otillar R.P."/>
            <person name="Terry A.Y."/>
            <person name="Boore J.L."/>
            <person name="Grigoriev I.V."/>
            <person name="Lindberg D.R."/>
            <person name="Seaver E.C."/>
            <person name="Weisblat D.A."/>
            <person name="Putnam N.H."/>
            <person name="Rokhsar D.S."/>
        </authorList>
    </citation>
    <scope>NUCLEOTIDE SEQUENCE</scope>
</reference>
<feature type="transmembrane region" description="Helical" evidence="1">
    <location>
        <begin position="12"/>
        <end position="31"/>
    </location>
</feature>
<organism evidence="3 4">
    <name type="scientific">Helobdella robusta</name>
    <name type="common">Californian leech</name>
    <dbReference type="NCBI Taxonomy" id="6412"/>
    <lineage>
        <taxon>Eukaryota</taxon>
        <taxon>Metazoa</taxon>
        <taxon>Spiralia</taxon>
        <taxon>Lophotrochozoa</taxon>
        <taxon>Annelida</taxon>
        <taxon>Clitellata</taxon>
        <taxon>Hirudinea</taxon>
        <taxon>Rhynchobdellida</taxon>
        <taxon>Glossiphoniidae</taxon>
        <taxon>Helobdella</taxon>
    </lineage>
</organism>
<proteinExistence type="predicted"/>
<protein>
    <submittedName>
        <fullName evidence="2 3">Uncharacterized protein</fullName>
    </submittedName>
</protein>
<name>T1ENG0_HELRO</name>
<dbReference type="InParanoid" id="T1ENG0"/>
<evidence type="ECO:0000256" key="1">
    <source>
        <dbReference type="SAM" id="Phobius"/>
    </source>
</evidence>
<gene>
    <name evidence="3" type="primary">20198110</name>
    <name evidence="2" type="ORF">HELRODRAFT_158964</name>
</gene>
<dbReference type="Gene3D" id="2.130.10.130">
    <property type="entry name" value="Integrin alpha, N-terminal"/>
    <property type="match status" value="1"/>
</dbReference>
<keyword evidence="4" id="KW-1185">Reference proteome</keyword>
<evidence type="ECO:0000313" key="3">
    <source>
        <dbReference type="EnsemblMetazoa" id="HelroP158964"/>
    </source>
</evidence>
<dbReference type="GeneID" id="20198110"/>
<evidence type="ECO:0000313" key="2">
    <source>
        <dbReference type="EMBL" id="ESO12432.1"/>
    </source>
</evidence>
<accession>T1ENG0</accession>
<keyword evidence="1" id="KW-1133">Transmembrane helix</keyword>
<keyword evidence="1" id="KW-0812">Transmembrane</keyword>
<dbReference type="RefSeq" id="XP_009009152.1">
    <property type="nucleotide sequence ID" value="XM_009010904.1"/>
</dbReference>
<reference evidence="3" key="3">
    <citation type="submission" date="2015-06" db="UniProtKB">
        <authorList>
            <consortium name="EnsemblMetazoa"/>
        </authorList>
    </citation>
    <scope>IDENTIFICATION</scope>
</reference>
<reference evidence="4" key="1">
    <citation type="submission" date="2012-12" db="EMBL/GenBank/DDBJ databases">
        <authorList>
            <person name="Hellsten U."/>
            <person name="Grimwood J."/>
            <person name="Chapman J.A."/>
            <person name="Shapiro H."/>
            <person name="Aerts A."/>
            <person name="Otillar R.P."/>
            <person name="Terry A.Y."/>
            <person name="Boore J.L."/>
            <person name="Simakov O."/>
            <person name="Marletaz F."/>
            <person name="Cho S.-J."/>
            <person name="Edsinger-Gonzales E."/>
            <person name="Havlak P."/>
            <person name="Kuo D.-H."/>
            <person name="Larsson T."/>
            <person name="Lv J."/>
            <person name="Arendt D."/>
            <person name="Savage R."/>
            <person name="Osoegawa K."/>
            <person name="de Jong P."/>
            <person name="Lindberg D.R."/>
            <person name="Seaver E.C."/>
            <person name="Weisblat D.A."/>
            <person name="Putnam N.H."/>
            <person name="Grigoriev I.V."/>
            <person name="Rokhsar D.S."/>
        </authorList>
    </citation>
    <scope>NUCLEOTIDE SEQUENCE</scope>
</reference>
<dbReference type="EMBL" id="KB095811">
    <property type="protein sequence ID" value="ESO12432.1"/>
    <property type="molecule type" value="Genomic_DNA"/>
</dbReference>
<evidence type="ECO:0000313" key="4">
    <source>
        <dbReference type="Proteomes" id="UP000015101"/>
    </source>
</evidence>
<dbReference type="HOGENOM" id="CLU_1410218_0_0_1"/>
<dbReference type="Proteomes" id="UP000015101">
    <property type="component" value="Unassembled WGS sequence"/>
</dbReference>
<dbReference type="CTD" id="20198110"/>
<dbReference type="KEGG" id="hro:HELRODRAFT_158964"/>
<dbReference type="AlphaFoldDB" id="T1ENG0"/>
<keyword evidence="1" id="KW-0472">Membrane</keyword>